<feature type="chain" id="PRO_5002206574" evidence="1">
    <location>
        <begin position="30"/>
        <end position="135"/>
    </location>
</feature>
<dbReference type="EMBL" id="KN833693">
    <property type="protein sequence ID" value="KIK28269.1"/>
    <property type="molecule type" value="Genomic_DNA"/>
</dbReference>
<gene>
    <name evidence="2" type="ORF">PISMIDRAFT_673951</name>
</gene>
<dbReference type="OrthoDB" id="4218123at2759"/>
<name>A0A0C9ZQ80_9AGAM</name>
<sequence>MWHDNLFLIRHMLFLVLPLLVQILPPVYTADPSSTYFTPALAHLERALLRAHLLRYTQEAVMRHPRLRELAVHWWSQQAVEGAAAMADESVQRTADKLGFGYTIQESPERGDGKLRVHARKIIESLKGVLASPLN</sequence>
<evidence type="ECO:0000313" key="3">
    <source>
        <dbReference type="Proteomes" id="UP000054018"/>
    </source>
</evidence>
<dbReference type="AlphaFoldDB" id="A0A0C9ZQ80"/>
<keyword evidence="3" id="KW-1185">Reference proteome</keyword>
<protein>
    <submittedName>
        <fullName evidence="2">Uncharacterized protein</fullName>
    </submittedName>
</protein>
<dbReference type="STRING" id="765257.A0A0C9ZQ80"/>
<dbReference type="Proteomes" id="UP000054018">
    <property type="component" value="Unassembled WGS sequence"/>
</dbReference>
<keyword evidence="1" id="KW-0732">Signal</keyword>
<reference evidence="3" key="2">
    <citation type="submission" date="2015-01" db="EMBL/GenBank/DDBJ databases">
        <title>Evolutionary Origins and Diversification of the Mycorrhizal Mutualists.</title>
        <authorList>
            <consortium name="DOE Joint Genome Institute"/>
            <consortium name="Mycorrhizal Genomics Consortium"/>
            <person name="Kohler A."/>
            <person name="Kuo A."/>
            <person name="Nagy L.G."/>
            <person name="Floudas D."/>
            <person name="Copeland A."/>
            <person name="Barry K.W."/>
            <person name="Cichocki N."/>
            <person name="Veneault-Fourrey C."/>
            <person name="LaButti K."/>
            <person name="Lindquist E.A."/>
            <person name="Lipzen A."/>
            <person name="Lundell T."/>
            <person name="Morin E."/>
            <person name="Murat C."/>
            <person name="Riley R."/>
            <person name="Ohm R."/>
            <person name="Sun H."/>
            <person name="Tunlid A."/>
            <person name="Henrissat B."/>
            <person name="Grigoriev I.V."/>
            <person name="Hibbett D.S."/>
            <person name="Martin F."/>
        </authorList>
    </citation>
    <scope>NUCLEOTIDE SEQUENCE [LARGE SCALE GENOMIC DNA]</scope>
    <source>
        <strain evidence="3">441</strain>
    </source>
</reference>
<feature type="signal peptide" evidence="1">
    <location>
        <begin position="1"/>
        <end position="29"/>
    </location>
</feature>
<evidence type="ECO:0000256" key="1">
    <source>
        <dbReference type="SAM" id="SignalP"/>
    </source>
</evidence>
<organism evidence="2 3">
    <name type="scientific">Pisolithus microcarpus 441</name>
    <dbReference type="NCBI Taxonomy" id="765257"/>
    <lineage>
        <taxon>Eukaryota</taxon>
        <taxon>Fungi</taxon>
        <taxon>Dikarya</taxon>
        <taxon>Basidiomycota</taxon>
        <taxon>Agaricomycotina</taxon>
        <taxon>Agaricomycetes</taxon>
        <taxon>Agaricomycetidae</taxon>
        <taxon>Boletales</taxon>
        <taxon>Sclerodermatineae</taxon>
        <taxon>Pisolithaceae</taxon>
        <taxon>Pisolithus</taxon>
    </lineage>
</organism>
<reference evidence="2 3" key="1">
    <citation type="submission" date="2014-04" db="EMBL/GenBank/DDBJ databases">
        <authorList>
            <consortium name="DOE Joint Genome Institute"/>
            <person name="Kuo A."/>
            <person name="Kohler A."/>
            <person name="Costa M.D."/>
            <person name="Nagy L.G."/>
            <person name="Floudas D."/>
            <person name="Copeland A."/>
            <person name="Barry K.W."/>
            <person name="Cichocki N."/>
            <person name="Veneault-Fourrey C."/>
            <person name="LaButti K."/>
            <person name="Lindquist E.A."/>
            <person name="Lipzen A."/>
            <person name="Lundell T."/>
            <person name="Morin E."/>
            <person name="Murat C."/>
            <person name="Sun H."/>
            <person name="Tunlid A."/>
            <person name="Henrissat B."/>
            <person name="Grigoriev I.V."/>
            <person name="Hibbett D.S."/>
            <person name="Martin F."/>
            <person name="Nordberg H.P."/>
            <person name="Cantor M.N."/>
            <person name="Hua S.X."/>
        </authorList>
    </citation>
    <scope>NUCLEOTIDE SEQUENCE [LARGE SCALE GENOMIC DNA]</scope>
    <source>
        <strain evidence="2 3">441</strain>
    </source>
</reference>
<proteinExistence type="predicted"/>
<evidence type="ECO:0000313" key="2">
    <source>
        <dbReference type="EMBL" id="KIK28269.1"/>
    </source>
</evidence>
<dbReference type="HOGENOM" id="CLU_1886586_0_0_1"/>
<accession>A0A0C9ZQ80</accession>